<dbReference type="InterPro" id="IPR003961">
    <property type="entry name" value="FN3_dom"/>
</dbReference>
<reference evidence="2" key="2">
    <citation type="submission" date="2020-09" db="EMBL/GenBank/DDBJ databases">
        <authorList>
            <person name="Sun Q."/>
            <person name="Zhou Y."/>
        </authorList>
    </citation>
    <scope>NUCLEOTIDE SEQUENCE</scope>
    <source>
        <strain evidence="2">CGMCC 1.12751</strain>
    </source>
</reference>
<accession>A0A917LUI4</accession>
<dbReference type="Proteomes" id="UP000625976">
    <property type="component" value="Unassembled WGS sequence"/>
</dbReference>
<evidence type="ECO:0000313" key="3">
    <source>
        <dbReference type="Proteomes" id="UP000625976"/>
    </source>
</evidence>
<dbReference type="InterPro" id="IPR036116">
    <property type="entry name" value="FN3_sf"/>
</dbReference>
<sequence>MKKIIYLVALIFTFTSCSDNDDEVIVAQCDQPQNITVNNITFDSASIIWDNDGNTSYTLEYGLSGFSIGSGTSIDINSNSASLSNLSGNSIYDVYVKANCSASNMSLYTGPISFTTAAPLVVPEFLPNLSDLNLFTENLNDLTPSDRAFIYDLNTTLFTDYSHKQRVLALPEGTTMEYVDDGFPVFPNNTVIAKTFYYFNNERDESEGRQLIETRIIIKKNGVWELGNYKWNANQTDAVLDNTTSTVPISYANNNGATVNVDYVIPSAQDCIECHSSSNVILPIGPKLRAINGNNQLEEWIANNYISNLTDASQVSILPNWEDAVNYTLEERARAYFDMNCAHCHSAGGSCGDQSYLRFDYDTPFADTYILEDKPNIDFRMSMYYDGISMPLIGTTMMHPEGYDLIREYLNTL</sequence>
<organism evidence="2 3">
    <name type="scientific">Bizionia arctica</name>
    <dbReference type="NCBI Taxonomy" id="1495645"/>
    <lineage>
        <taxon>Bacteria</taxon>
        <taxon>Pseudomonadati</taxon>
        <taxon>Bacteroidota</taxon>
        <taxon>Flavobacteriia</taxon>
        <taxon>Flavobacteriales</taxon>
        <taxon>Flavobacteriaceae</taxon>
        <taxon>Bizionia</taxon>
    </lineage>
</organism>
<keyword evidence="3" id="KW-1185">Reference proteome</keyword>
<evidence type="ECO:0000259" key="1">
    <source>
        <dbReference type="PROSITE" id="PS50853"/>
    </source>
</evidence>
<name>A0A917LUI4_9FLAO</name>
<evidence type="ECO:0000313" key="2">
    <source>
        <dbReference type="EMBL" id="GGG56167.1"/>
    </source>
</evidence>
<dbReference type="SUPFAM" id="SSF48695">
    <property type="entry name" value="Multiheme cytochromes"/>
    <property type="match status" value="1"/>
</dbReference>
<comment type="caution">
    <text evidence="2">The sequence shown here is derived from an EMBL/GenBank/DDBJ whole genome shotgun (WGS) entry which is preliminary data.</text>
</comment>
<reference evidence="2" key="1">
    <citation type="journal article" date="2014" name="Int. J. Syst. Evol. Microbiol.">
        <title>Complete genome sequence of Corynebacterium casei LMG S-19264T (=DSM 44701T), isolated from a smear-ripened cheese.</title>
        <authorList>
            <consortium name="US DOE Joint Genome Institute (JGI-PGF)"/>
            <person name="Walter F."/>
            <person name="Albersmeier A."/>
            <person name="Kalinowski J."/>
            <person name="Ruckert C."/>
        </authorList>
    </citation>
    <scope>NUCLEOTIDE SEQUENCE</scope>
    <source>
        <strain evidence="2">CGMCC 1.12751</strain>
    </source>
</reference>
<dbReference type="EMBL" id="BMFQ01000003">
    <property type="protein sequence ID" value="GGG56167.1"/>
    <property type="molecule type" value="Genomic_DNA"/>
</dbReference>
<dbReference type="Gene3D" id="2.60.40.10">
    <property type="entry name" value="Immunoglobulins"/>
    <property type="match status" value="1"/>
</dbReference>
<dbReference type="SUPFAM" id="SSF49265">
    <property type="entry name" value="Fibronectin type III"/>
    <property type="match status" value="1"/>
</dbReference>
<feature type="domain" description="Fibronectin type-III" evidence="1">
    <location>
        <begin position="31"/>
        <end position="119"/>
    </location>
</feature>
<proteinExistence type="predicted"/>
<dbReference type="InterPro" id="IPR013783">
    <property type="entry name" value="Ig-like_fold"/>
</dbReference>
<dbReference type="AlphaFoldDB" id="A0A917LUI4"/>
<gene>
    <name evidence="2" type="ORF">GCM10010976_28760</name>
</gene>
<dbReference type="PROSITE" id="PS50853">
    <property type="entry name" value="FN3"/>
    <property type="match status" value="1"/>
</dbReference>
<dbReference type="PROSITE" id="PS51257">
    <property type="entry name" value="PROKAR_LIPOPROTEIN"/>
    <property type="match status" value="1"/>
</dbReference>
<dbReference type="RefSeq" id="WP_229736678.1">
    <property type="nucleotide sequence ID" value="NZ_BMFQ01000003.1"/>
</dbReference>
<protein>
    <recommendedName>
        <fullName evidence="1">Fibronectin type-III domain-containing protein</fullName>
    </recommendedName>
</protein>
<dbReference type="InterPro" id="IPR036280">
    <property type="entry name" value="Multihaem_cyt_sf"/>
</dbReference>